<evidence type="ECO:0000256" key="5">
    <source>
        <dbReference type="ARBA" id="ARBA00022519"/>
    </source>
</evidence>
<keyword evidence="4" id="KW-1003">Cell membrane</keyword>
<organism evidence="11 12">
    <name type="scientific">Devosia ureilytica</name>
    <dbReference type="NCBI Taxonomy" id="2952754"/>
    <lineage>
        <taxon>Bacteria</taxon>
        <taxon>Pseudomonadati</taxon>
        <taxon>Pseudomonadota</taxon>
        <taxon>Alphaproteobacteria</taxon>
        <taxon>Hyphomicrobiales</taxon>
        <taxon>Devosiaceae</taxon>
        <taxon>Devosia</taxon>
    </lineage>
</organism>
<dbReference type="NCBIfam" id="TIGR01727">
    <property type="entry name" value="oligo_HPY"/>
    <property type="match status" value="2"/>
</dbReference>
<dbReference type="Gene3D" id="3.40.50.300">
    <property type="entry name" value="P-loop containing nucleotide triphosphate hydrolases"/>
    <property type="match status" value="2"/>
</dbReference>
<evidence type="ECO:0000259" key="10">
    <source>
        <dbReference type="PROSITE" id="PS50893"/>
    </source>
</evidence>
<evidence type="ECO:0000256" key="1">
    <source>
        <dbReference type="ARBA" id="ARBA00004417"/>
    </source>
</evidence>
<evidence type="ECO:0000313" key="12">
    <source>
        <dbReference type="Proteomes" id="UP001060275"/>
    </source>
</evidence>
<comment type="similarity">
    <text evidence="2">Belongs to the ABC transporter superfamily.</text>
</comment>
<comment type="caution">
    <text evidence="11">The sequence shown here is derived from an EMBL/GenBank/DDBJ whole genome shotgun (WGS) entry which is preliminary data.</text>
</comment>
<comment type="subcellular location">
    <subcellularLocation>
        <location evidence="1">Cell inner membrane</location>
        <topology evidence="1">Peripheral membrane protein</topology>
    </subcellularLocation>
</comment>
<dbReference type="InterPro" id="IPR013563">
    <property type="entry name" value="Oligopep_ABC_C"/>
</dbReference>
<accession>A0A9Q4FU75</accession>
<dbReference type="CDD" id="cd03257">
    <property type="entry name" value="ABC_NikE_OppD_transporters"/>
    <property type="match status" value="2"/>
</dbReference>
<dbReference type="FunFam" id="3.40.50.300:FF:000016">
    <property type="entry name" value="Oligopeptide ABC transporter ATP-binding component"/>
    <property type="match status" value="1"/>
</dbReference>
<dbReference type="Pfam" id="PF00005">
    <property type="entry name" value="ABC_tran"/>
    <property type="match status" value="2"/>
</dbReference>
<sequence length="666" mass="71325">MTHAPVAISVENLAVAYVRKGRILPVLQDISFSVRPGEALAIVGESGCGKSTLAASILGVLPGNAQITYGTIRVAGLDTTTAGFEELRAVRGTKIAMVSQEPGGALNPSMTIGKQVAEAVLATRGCSATEARARALELLTRVAIREPQNVARRYPHQLSGGQQQRVLIAMAVAGDPSVLVLDEPTTGLDATVEAEVVELIGRLRRETGAAIIFISHNLRLVSRVCERMAIFYAGRLIEIGPSAEVIANTAHPYTNALLSCLPSPSHDKFANPVAPIQGEVPRPGELPPGCVFSPRCRFATDACTSAQPSLEAVEGTADHRAACYYPEKAEGSVTSIPIERGPASADDDYVLELEHISKRFRNLVVCDDISFKIKRGETLGLVGESGSGKSTLARCIAGLTLPDSGIIRLNGKDLSLRIERRSMASVRAVQMVFQSPENTLNPSFSVRAILGRAISRLAQKAVSPDRLEKLAENVRLPQVFLDRRPRQLSGGQKQRVAIARAFAGQPELVLCDEPVSALDTSVQAGILYLLTRLQNEERVSYLFISHDLGVVRYLADRIGVMYLGQMLEIGTSADIFAGPRHPYADALLRASSLDGGETSPLPAAMPDAQVTEQSCRFAARCPRAMATCISAPPPVREGENGHQIRCHLTLEQLCHPGTPTPVSIEA</sequence>
<evidence type="ECO:0000256" key="8">
    <source>
        <dbReference type="ARBA" id="ARBA00022967"/>
    </source>
</evidence>
<dbReference type="NCBIfam" id="NF007739">
    <property type="entry name" value="PRK10419.1"/>
    <property type="match status" value="2"/>
</dbReference>
<dbReference type="SMART" id="SM00382">
    <property type="entry name" value="AAA"/>
    <property type="match status" value="2"/>
</dbReference>
<keyword evidence="7 11" id="KW-0067">ATP-binding</keyword>
<dbReference type="Pfam" id="PF08352">
    <property type="entry name" value="oligo_HPY"/>
    <property type="match status" value="2"/>
</dbReference>
<evidence type="ECO:0000256" key="6">
    <source>
        <dbReference type="ARBA" id="ARBA00022741"/>
    </source>
</evidence>
<keyword evidence="12" id="KW-1185">Reference proteome</keyword>
<dbReference type="GO" id="GO:0055085">
    <property type="term" value="P:transmembrane transport"/>
    <property type="evidence" value="ECO:0007669"/>
    <property type="project" value="UniProtKB-ARBA"/>
</dbReference>
<dbReference type="InterPro" id="IPR003439">
    <property type="entry name" value="ABC_transporter-like_ATP-bd"/>
</dbReference>
<evidence type="ECO:0000256" key="9">
    <source>
        <dbReference type="ARBA" id="ARBA00023136"/>
    </source>
</evidence>
<dbReference type="GO" id="GO:0015833">
    <property type="term" value="P:peptide transport"/>
    <property type="evidence" value="ECO:0007669"/>
    <property type="project" value="InterPro"/>
</dbReference>
<dbReference type="InterPro" id="IPR050388">
    <property type="entry name" value="ABC_Ni/Peptide_Import"/>
</dbReference>
<dbReference type="GO" id="GO:0005524">
    <property type="term" value="F:ATP binding"/>
    <property type="evidence" value="ECO:0007669"/>
    <property type="project" value="UniProtKB-KW"/>
</dbReference>
<dbReference type="InterPro" id="IPR017871">
    <property type="entry name" value="ABC_transporter-like_CS"/>
</dbReference>
<proteinExistence type="inferred from homology"/>
<dbReference type="EMBL" id="JAMWDU010000005">
    <property type="protein sequence ID" value="MCP8888354.1"/>
    <property type="molecule type" value="Genomic_DNA"/>
</dbReference>
<dbReference type="RefSeq" id="WP_254675408.1">
    <property type="nucleotide sequence ID" value="NZ_JAMWDU010000005.1"/>
</dbReference>
<feature type="domain" description="ABC transporter" evidence="10">
    <location>
        <begin position="8"/>
        <end position="258"/>
    </location>
</feature>
<dbReference type="InterPro" id="IPR003593">
    <property type="entry name" value="AAA+_ATPase"/>
</dbReference>
<evidence type="ECO:0000313" key="11">
    <source>
        <dbReference type="EMBL" id="MCP8888354.1"/>
    </source>
</evidence>
<keyword evidence="6" id="KW-0547">Nucleotide-binding</keyword>
<keyword evidence="5" id="KW-0997">Cell inner membrane</keyword>
<dbReference type="InterPro" id="IPR027417">
    <property type="entry name" value="P-loop_NTPase"/>
</dbReference>
<gene>
    <name evidence="11" type="ORF">NF348_14630</name>
</gene>
<dbReference type="GO" id="GO:0016887">
    <property type="term" value="F:ATP hydrolysis activity"/>
    <property type="evidence" value="ECO:0007669"/>
    <property type="project" value="InterPro"/>
</dbReference>
<dbReference type="SUPFAM" id="SSF52540">
    <property type="entry name" value="P-loop containing nucleoside triphosphate hydrolases"/>
    <property type="match status" value="2"/>
</dbReference>
<dbReference type="PANTHER" id="PTHR43297:SF14">
    <property type="entry name" value="ATPASE AAA-TYPE CORE DOMAIN-CONTAINING PROTEIN"/>
    <property type="match status" value="1"/>
</dbReference>
<dbReference type="GO" id="GO:0005886">
    <property type="term" value="C:plasma membrane"/>
    <property type="evidence" value="ECO:0007669"/>
    <property type="project" value="UniProtKB-SubCell"/>
</dbReference>
<evidence type="ECO:0000256" key="2">
    <source>
        <dbReference type="ARBA" id="ARBA00005417"/>
    </source>
</evidence>
<reference evidence="11" key="1">
    <citation type="submission" date="2022-06" db="EMBL/GenBank/DDBJ databases">
        <title>Devosia sp. XJ19-45 genome assembly.</title>
        <authorList>
            <person name="Li B."/>
            <person name="Cai M."/>
            <person name="Nie G."/>
            <person name="Li W."/>
        </authorList>
    </citation>
    <scope>NUCLEOTIDE SEQUENCE</scope>
    <source>
        <strain evidence="11">XJ19-45</strain>
    </source>
</reference>
<keyword evidence="3" id="KW-0813">Transport</keyword>
<evidence type="ECO:0000256" key="4">
    <source>
        <dbReference type="ARBA" id="ARBA00022475"/>
    </source>
</evidence>
<protein>
    <submittedName>
        <fullName evidence="11">ABC transporter ATP-binding protein</fullName>
    </submittedName>
</protein>
<evidence type="ECO:0000256" key="7">
    <source>
        <dbReference type="ARBA" id="ARBA00022840"/>
    </source>
</evidence>
<keyword evidence="8" id="KW-1278">Translocase</keyword>
<dbReference type="PROSITE" id="PS00211">
    <property type="entry name" value="ABC_TRANSPORTER_1"/>
    <property type="match status" value="2"/>
</dbReference>
<keyword evidence="9" id="KW-0472">Membrane</keyword>
<dbReference type="Proteomes" id="UP001060275">
    <property type="component" value="Unassembled WGS sequence"/>
</dbReference>
<name>A0A9Q4FU75_9HYPH</name>
<evidence type="ECO:0000256" key="3">
    <source>
        <dbReference type="ARBA" id="ARBA00022448"/>
    </source>
</evidence>
<feature type="domain" description="ABC transporter" evidence="10">
    <location>
        <begin position="351"/>
        <end position="588"/>
    </location>
</feature>
<dbReference type="PROSITE" id="PS50893">
    <property type="entry name" value="ABC_TRANSPORTER_2"/>
    <property type="match status" value="2"/>
</dbReference>
<dbReference type="NCBIfam" id="NF008453">
    <property type="entry name" value="PRK11308.1"/>
    <property type="match status" value="2"/>
</dbReference>
<dbReference type="PANTHER" id="PTHR43297">
    <property type="entry name" value="OLIGOPEPTIDE TRANSPORT ATP-BINDING PROTEIN APPD"/>
    <property type="match status" value="1"/>
</dbReference>
<dbReference type="AlphaFoldDB" id="A0A9Q4FU75"/>